<dbReference type="Gene3D" id="3.40.50.300">
    <property type="entry name" value="P-loop containing nucleotide triphosphate hydrolases"/>
    <property type="match status" value="1"/>
</dbReference>
<sequence length="183" mass="20460">MSDIQNPGVIIVTGAMASGKSTIAQLLAEKFDRAVHLRGDTFRRMIVKGREELLPVASEEALAQLELRYRLSASAAAAYVAAGFQVVLQDIIIGAHLQTMGNHLKGVPVYIVVLTPNPEVLLQREAQRNKKGYGIWEAEELDRRLREETPKIGLWLDTSDLTIEQTVDAIWERVWSEGKLERL</sequence>
<keyword evidence="1" id="KW-0808">Transferase</keyword>
<protein>
    <submittedName>
        <fullName evidence="1">Dephospho-CoA kinase</fullName>
    </submittedName>
</protein>
<gene>
    <name evidence="1" type="ORF">J2Z18_004817</name>
</gene>
<keyword evidence="1" id="KW-0418">Kinase</keyword>
<organism evidence="1 2">
    <name type="scientific">Paenibacillus lactis</name>
    <dbReference type="NCBI Taxonomy" id="228574"/>
    <lineage>
        <taxon>Bacteria</taxon>
        <taxon>Bacillati</taxon>
        <taxon>Bacillota</taxon>
        <taxon>Bacilli</taxon>
        <taxon>Bacillales</taxon>
        <taxon>Paenibacillaceae</taxon>
        <taxon>Paenibacillus</taxon>
    </lineage>
</organism>
<dbReference type="EMBL" id="JAGGKI010000016">
    <property type="protein sequence ID" value="MBP1895707.1"/>
    <property type="molecule type" value="Genomic_DNA"/>
</dbReference>
<reference evidence="1 2" key="1">
    <citation type="submission" date="2021-03" db="EMBL/GenBank/DDBJ databases">
        <title>Genomic Encyclopedia of Type Strains, Phase IV (KMG-IV): sequencing the most valuable type-strain genomes for metagenomic binning, comparative biology and taxonomic classification.</title>
        <authorList>
            <person name="Goeker M."/>
        </authorList>
    </citation>
    <scope>NUCLEOTIDE SEQUENCE [LARGE SCALE GENOMIC DNA]</scope>
    <source>
        <strain evidence="1 2">DSM 15596</strain>
    </source>
</reference>
<comment type="caution">
    <text evidence="1">The sequence shown here is derived from an EMBL/GenBank/DDBJ whole genome shotgun (WGS) entry which is preliminary data.</text>
</comment>
<accession>A0ABS4FHG4</accession>
<proteinExistence type="predicted"/>
<evidence type="ECO:0000313" key="1">
    <source>
        <dbReference type="EMBL" id="MBP1895707.1"/>
    </source>
</evidence>
<dbReference type="InterPro" id="IPR027417">
    <property type="entry name" value="P-loop_NTPase"/>
</dbReference>
<keyword evidence="2" id="KW-1185">Reference proteome</keyword>
<dbReference type="RefSeq" id="WP_007128432.1">
    <property type="nucleotide sequence ID" value="NZ_BOSA01000016.1"/>
</dbReference>
<dbReference type="Pfam" id="PF13671">
    <property type="entry name" value="AAA_33"/>
    <property type="match status" value="1"/>
</dbReference>
<dbReference type="GeneID" id="95406707"/>
<dbReference type="GO" id="GO:0016301">
    <property type="term" value="F:kinase activity"/>
    <property type="evidence" value="ECO:0007669"/>
    <property type="project" value="UniProtKB-KW"/>
</dbReference>
<dbReference type="Proteomes" id="UP000706926">
    <property type="component" value="Unassembled WGS sequence"/>
</dbReference>
<name>A0ABS4FHG4_9BACL</name>
<dbReference type="SUPFAM" id="SSF52540">
    <property type="entry name" value="P-loop containing nucleoside triphosphate hydrolases"/>
    <property type="match status" value="1"/>
</dbReference>
<evidence type="ECO:0000313" key="2">
    <source>
        <dbReference type="Proteomes" id="UP000706926"/>
    </source>
</evidence>